<evidence type="ECO:0000256" key="1">
    <source>
        <dbReference type="SAM" id="MobiDB-lite"/>
    </source>
</evidence>
<protein>
    <submittedName>
        <fullName evidence="2">Uncharacterized protein</fullName>
    </submittedName>
</protein>
<dbReference type="PANTHER" id="PTHR47025:SF9">
    <property type="entry name" value="PROTEIN, PUTATIVE-RELATED"/>
    <property type="match status" value="1"/>
</dbReference>
<dbReference type="GO" id="GO:0005634">
    <property type="term" value="C:nucleus"/>
    <property type="evidence" value="ECO:0007669"/>
    <property type="project" value="TreeGrafter"/>
</dbReference>
<reference evidence="2 3" key="1">
    <citation type="journal article" date="2023" name="Hortic Res">
        <title>Pangenome of water caltrop reveals structural variations and asymmetric subgenome divergence after allopolyploidization.</title>
        <authorList>
            <person name="Zhang X."/>
            <person name="Chen Y."/>
            <person name="Wang L."/>
            <person name="Yuan Y."/>
            <person name="Fang M."/>
            <person name="Shi L."/>
            <person name="Lu R."/>
            <person name="Comes H.P."/>
            <person name="Ma Y."/>
            <person name="Chen Y."/>
            <person name="Huang G."/>
            <person name="Zhou Y."/>
            <person name="Zheng Z."/>
            <person name="Qiu Y."/>
        </authorList>
    </citation>
    <scope>NUCLEOTIDE SEQUENCE [LARGE SCALE GENOMIC DNA]</scope>
    <source>
        <strain evidence="2">F231</strain>
    </source>
</reference>
<dbReference type="GO" id="GO:0000977">
    <property type="term" value="F:RNA polymerase II transcription regulatory region sequence-specific DNA binding"/>
    <property type="evidence" value="ECO:0007669"/>
    <property type="project" value="TreeGrafter"/>
</dbReference>
<organism evidence="2 3">
    <name type="scientific">Trapa natans</name>
    <name type="common">Water chestnut</name>
    <dbReference type="NCBI Taxonomy" id="22666"/>
    <lineage>
        <taxon>Eukaryota</taxon>
        <taxon>Viridiplantae</taxon>
        <taxon>Streptophyta</taxon>
        <taxon>Embryophyta</taxon>
        <taxon>Tracheophyta</taxon>
        <taxon>Spermatophyta</taxon>
        <taxon>Magnoliopsida</taxon>
        <taxon>eudicotyledons</taxon>
        <taxon>Gunneridae</taxon>
        <taxon>Pentapetalae</taxon>
        <taxon>rosids</taxon>
        <taxon>malvids</taxon>
        <taxon>Myrtales</taxon>
        <taxon>Lythraceae</taxon>
        <taxon>Trapa</taxon>
    </lineage>
</organism>
<name>A0AAN7RKR5_TRANT</name>
<dbReference type="Proteomes" id="UP001346149">
    <property type="component" value="Unassembled WGS sequence"/>
</dbReference>
<dbReference type="GO" id="GO:0003682">
    <property type="term" value="F:chromatin binding"/>
    <property type="evidence" value="ECO:0007669"/>
    <property type="project" value="TreeGrafter"/>
</dbReference>
<dbReference type="GO" id="GO:0045944">
    <property type="term" value="P:positive regulation of transcription by RNA polymerase II"/>
    <property type="evidence" value="ECO:0007669"/>
    <property type="project" value="TreeGrafter"/>
</dbReference>
<dbReference type="GO" id="GO:0042393">
    <property type="term" value="F:histone binding"/>
    <property type="evidence" value="ECO:0007669"/>
    <property type="project" value="TreeGrafter"/>
</dbReference>
<evidence type="ECO:0000313" key="2">
    <source>
        <dbReference type="EMBL" id="KAK4801556.1"/>
    </source>
</evidence>
<evidence type="ECO:0000313" key="3">
    <source>
        <dbReference type="Proteomes" id="UP001346149"/>
    </source>
</evidence>
<dbReference type="PANTHER" id="PTHR47025">
    <property type="entry name" value="AUTOIMMUNE REGULATOR"/>
    <property type="match status" value="1"/>
</dbReference>
<comment type="caution">
    <text evidence="2">The sequence shown here is derived from an EMBL/GenBank/DDBJ whole genome shotgun (WGS) entry which is preliminary data.</text>
</comment>
<dbReference type="AlphaFoldDB" id="A0AAN7RKR5"/>
<feature type="compositionally biased region" description="Basic and acidic residues" evidence="1">
    <location>
        <begin position="115"/>
        <end position="126"/>
    </location>
</feature>
<keyword evidence="3" id="KW-1185">Reference proteome</keyword>
<accession>A0AAN7RKR5</accession>
<gene>
    <name evidence="2" type="ORF">SAY86_022043</name>
</gene>
<dbReference type="EMBL" id="JAXQNO010000003">
    <property type="protein sequence ID" value="KAK4801556.1"/>
    <property type="molecule type" value="Genomic_DNA"/>
</dbReference>
<feature type="region of interest" description="Disordered" evidence="1">
    <location>
        <begin position="111"/>
        <end position="132"/>
    </location>
</feature>
<proteinExistence type="predicted"/>
<sequence length="189" mass="20049">MMGKEHHSILSSGQGYQTDSCTMSMSQLYNQEGNNSSGSVGNSYHKTENVASPKIGKGQSTIISFGGCDDDPGRVIYNYQTLMGQPSVHIPNAIDGVGLVKSNDGGRIAVPRAGDNSEKGEPHMTEKIPSNNFPSNVGSLLSTGILDGVHVKYMAWSQEKDLPGIIRGCGYLCGCSSCNRSKVINAYGV</sequence>